<evidence type="ECO:0000259" key="1">
    <source>
        <dbReference type="Pfam" id="PF00534"/>
    </source>
</evidence>
<dbReference type="PANTHER" id="PTHR12526:SF638">
    <property type="entry name" value="SPORE COAT PROTEIN SA"/>
    <property type="match status" value="1"/>
</dbReference>
<evidence type="ECO:0000259" key="2">
    <source>
        <dbReference type="Pfam" id="PF13439"/>
    </source>
</evidence>
<dbReference type="EMBL" id="FOVL01000015">
    <property type="protein sequence ID" value="SFN73782.1"/>
    <property type="molecule type" value="Genomic_DNA"/>
</dbReference>
<reference evidence="3 4" key="1">
    <citation type="submission" date="2016-10" db="EMBL/GenBank/DDBJ databases">
        <authorList>
            <person name="de Groot N.N."/>
        </authorList>
    </citation>
    <scope>NUCLEOTIDE SEQUENCE [LARGE SCALE GENOMIC DNA]</scope>
    <source>
        <strain evidence="3 4">DSM 17794</strain>
    </source>
</reference>
<sequence length="747" mass="84875">MNKIKVLYIIDTLEGYGAEKSLVEITSNFKHINPVFAHIYQGDMLKPRLEDAGVRVYSLDIRKKYAFNTAVKKLKAIYLQEKPDIIHATLFRSEIISRKLKQIFPQIYLVGSFVSNAYSGERFRKKGTLDKFKLAYFHNIDKRSAPLVNRFISNSETIKENTARALGIESNKVQVIYRGRKSANFDPLKVQGDLPYLNNQNQILLNVSRLIPLKGQMDLLKAMPQVIKNYPQIQLVFAGHGSYREYLERQSRKLGVQDHIRFLGRIDNIQKLLVKADIFLYPSYSEGLPGALIEAMMAERIIIASNILENLECVDENCALIYEKGNVQELASNILKVLKNPGNYQSMAQNARIKAIEKFELEKVVAEYEKFYLNAVPIKNVESGVVRKKTLKILHIIQKPQNRGAENFASQLANHQINNGNNVKLVSVFSGNANLPWKGGIESLDASAKLRFLDYKAWKKLNEIIKEFKPDIIQANAGDTLKYAVFSKKIFGWKIPIIFRNASEVGRYLNRNYQKEINSFFYKNISAVASVSKASKTDLLHHFLFLENKTEVIPIGLEKTAIQSSFIFPDNKKNIIHVGGFSFEKNHKGLIRIYKQVLFQQKNVCLHLVGDGALRDTIEKEVSLQDLQDKVKFYGFVDNALPMISKADVLVLPSIIEGLPGVLLEAMYCKTPVIAYNVGGISEIVNADTGILIEKDDENEFVKAVIQVLNEDNTSRIEKAHKLVLKNYLNESLVQDFDKLYKKVIGS</sequence>
<dbReference type="CDD" id="cd03801">
    <property type="entry name" value="GT4_PimA-like"/>
    <property type="match status" value="1"/>
</dbReference>
<dbReference type="InterPro" id="IPR001296">
    <property type="entry name" value="Glyco_trans_1"/>
</dbReference>
<dbReference type="Pfam" id="PF00534">
    <property type="entry name" value="Glycos_transf_1"/>
    <property type="match status" value="2"/>
</dbReference>
<dbReference type="RefSeq" id="WP_093409921.1">
    <property type="nucleotide sequence ID" value="NZ_FOVL01000015.1"/>
</dbReference>
<evidence type="ECO:0000313" key="4">
    <source>
        <dbReference type="Proteomes" id="UP000199153"/>
    </source>
</evidence>
<dbReference type="OrthoDB" id="1522162at2"/>
<feature type="domain" description="Glycosyltransferase subfamily 4-like N-terminal" evidence="2">
    <location>
        <begin position="55"/>
        <end position="179"/>
    </location>
</feature>
<protein>
    <submittedName>
        <fullName evidence="3">Glycosyltransferase involved in cell wall bisynthesis</fullName>
    </submittedName>
</protein>
<dbReference type="InterPro" id="IPR028098">
    <property type="entry name" value="Glyco_trans_4-like_N"/>
</dbReference>
<proteinExistence type="predicted"/>
<dbReference type="CDD" id="cd03811">
    <property type="entry name" value="GT4_GT28_WabH-like"/>
    <property type="match status" value="1"/>
</dbReference>
<dbReference type="GO" id="GO:0016757">
    <property type="term" value="F:glycosyltransferase activity"/>
    <property type="evidence" value="ECO:0007669"/>
    <property type="project" value="InterPro"/>
</dbReference>
<dbReference type="Proteomes" id="UP000199153">
    <property type="component" value="Unassembled WGS sequence"/>
</dbReference>
<accession>A0A1I5BGH8</accession>
<gene>
    <name evidence="3" type="ORF">SAMN05660413_02367</name>
</gene>
<dbReference type="PANTHER" id="PTHR12526">
    <property type="entry name" value="GLYCOSYLTRANSFERASE"/>
    <property type="match status" value="1"/>
</dbReference>
<name>A0A1I5BGH8_9FLAO</name>
<organism evidence="3 4">
    <name type="scientific">Salegentibacter flavus</name>
    <dbReference type="NCBI Taxonomy" id="287099"/>
    <lineage>
        <taxon>Bacteria</taxon>
        <taxon>Pseudomonadati</taxon>
        <taxon>Bacteroidota</taxon>
        <taxon>Flavobacteriia</taxon>
        <taxon>Flavobacteriales</taxon>
        <taxon>Flavobacteriaceae</taxon>
        <taxon>Salegentibacter</taxon>
    </lineage>
</organism>
<dbReference type="AlphaFoldDB" id="A0A1I5BGH8"/>
<feature type="domain" description="Glycosyltransferase subfamily 4-like N-terminal" evidence="2">
    <location>
        <begin position="404"/>
        <end position="557"/>
    </location>
</feature>
<feature type="domain" description="Glycosyl transferase family 1" evidence="1">
    <location>
        <begin position="198"/>
        <end position="352"/>
    </location>
</feature>
<feature type="domain" description="Glycosyl transferase family 1" evidence="1">
    <location>
        <begin position="561"/>
        <end position="715"/>
    </location>
</feature>
<dbReference type="Gene3D" id="3.40.50.2000">
    <property type="entry name" value="Glycogen Phosphorylase B"/>
    <property type="match status" value="4"/>
</dbReference>
<dbReference type="STRING" id="287099.SAMN05660413_02367"/>
<dbReference type="SUPFAM" id="SSF53756">
    <property type="entry name" value="UDP-Glycosyltransferase/glycogen phosphorylase"/>
    <property type="match status" value="2"/>
</dbReference>
<keyword evidence="4" id="KW-1185">Reference proteome</keyword>
<dbReference type="Pfam" id="PF13439">
    <property type="entry name" value="Glyco_transf_4"/>
    <property type="match status" value="2"/>
</dbReference>
<evidence type="ECO:0000313" key="3">
    <source>
        <dbReference type="EMBL" id="SFN73782.1"/>
    </source>
</evidence>
<keyword evidence="3" id="KW-0808">Transferase</keyword>